<evidence type="ECO:0000256" key="1">
    <source>
        <dbReference type="SAM" id="SignalP"/>
    </source>
</evidence>
<comment type="caution">
    <text evidence="2">The sequence shown here is derived from an EMBL/GenBank/DDBJ whole genome shotgun (WGS) entry which is preliminary data.</text>
</comment>
<evidence type="ECO:0000313" key="3">
    <source>
        <dbReference type="Proteomes" id="UP000178681"/>
    </source>
</evidence>
<organism evidence="2 3">
    <name type="scientific">Candidatus Gottesmanbacteria bacterium RIFCSPHIGHO2_01_FULL_42_12</name>
    <dbReference type="NCBI Taxonomy" id="1798377"/>
    <lineage>
        <taxon>Bacteria</taxon>
        <taxon>Candidatus Gottesmaniibacteriota</taxon>
    </lineage>
</organism>
<keyword evidence="1" id="KW-0732">Signal</keyword>
<proteinExistence type="predicted"/>
<dbReference type="STRING" id="1798377.A2872_02390"/>
<feature type="chain" id="PRO_5009522811" description="Transglutaminase-like domain-containing protein" evidence="1">
    <location>
        <begin position="24"/>
        <end position="371"/>
    </location>
</feature>
<evidence type="ECO:0008006" key="4">
    <source>
        <dbReference type="Google" id="ProtNLM"/>
    </source>
</evidence>
<dbReference type="AlphaFoldDB" id="A0A1F5Z5H7"/>
<reference evidence="2 3" key="1">
    <citation type="journal article" date="2016" name="Nat. Commun.">
        <title>Thousands of microbial genomes shed light on interconnected biogeochemical processes in an aquifer system.</title>
        <authorList>
            <person name="Anantharaman K."/>
            <person name="Brown C.T."/>
            <person name="Hug L.A."/>
            <person name="Sharon I."/>
            <person name="Castelle C.J."/>
            <person name="Probst A.J."/>
            <person name="Thomas B.C."/>
            <person name="Singh A."/>
            <person name="Wilkins M.J."/>
            <person name="Karaoz U."/>
            <person name="Brodie E.L."/>
            <person name="Williams K.H."/>
            <person name="Hubbard S.S."/>
            <person name="Banfield J.F."/>
        </authorList>
    </citation>
    <scope>NUCLEOTIDE SEQUENCE [LARGE SCALE GENOMIC DNA]</scope>
</reference>
<protein>
    <recommendedName>
        <fullName evidence="4">Transglutaminase-like domain-containing protein</fullName>
    </recommendedName>
</protein>
<name>A0A1F5Z5H7_9BACT</name>
<dbReference type="Proteomes" id="UP000178681">
    <property type="component" value="Unassembled WGS sequence"/>
</dbReference>
<evidence type="ECO:0000313" key="2">
    <source>
        <dbReference type="EMBL" id="OGG07427.1"/>
    </source>
</evidence>
<gene>
    <name evidence="2" type="ORF">A2872_02390</name>
</gene>
<accession>A0A1F5Z5H7</accession>
<feature type="signal peptide" evidence="1">
    <location>
        <begin position="1"/>
        <end position="23"/>
    </location>
</feature>
<sequence length="371" mass="41188">MRKYILIFLVFLFTLSSWPVVFAQGTQEDALFAVIQRQLAGDPSAWSVRVASKKNNYVFVPVHESPQDIMRREEEARTTTDDFNTSSLYPGEILRRVALFNPKTMAGFALGDVIREFTDNRFFEGDYLLTTNETSELGKIKDLYDQTVARITRYEVGRTGSNNTLASCLRDSAGVCRHMATILQQSLKKAGVKNEQMVSPEHHWVRVTLSDPGFAGITFDLDPTRYHQAIPLAPRDNSSMSIEWSNRMLAITSSPSGTLNLNGMWRTESGRLLEIRHVGSGIVAVVKESDNAATIGRVSLTGILAKDSITGTQLFTARQCLNLERQSPTSGTVSSDGNTISLNSTAKVYYVDSCTYSGETQESNSILTRVR</sequence>
<dbReference type="EMBL" id="MFJG01000005">
    <property type="protein sequence ID" value="OGG07427.1"/>
    <property type="molecule type" value="Genomic_DNA"/>
</dbReference>